<feature type="transmembrane region" description="Helical" evidence="8">
    <location>
        <begin position="220"/>
        <end position="241"/>
    </location>
</feature>
<dbReference type="Gene3D" id="1.20.1250.20">
    <property type="entry name" value="MFS general substrate transporter like domains"/>
    <property type="match status" value="1"/>
</dbReference>
<feature type="transmembrane region" description="Helical" evidence="8">
    <location>
        <begin position="426"/>
        <end position="444"/>
    </location>
</feature>
<keyword evidence="3 6" id="KW-0812">Transmembrane</keyword>
<evidence type="ECO:0008006" key="10">
    <source>
        <dbReference type="Google" id="ProtNLM"/>
    </source>
</evidence>
<dbReference type="GO" id="GO:0022857">
    <property type="term" value="F:transmembrane transporter activity"/>
    <property type="evidence" value="ECO:0007669"/>
    <property type="project" value="InterPro"/>
</dbReference>
<dbReference type="PROSITE" id="PS01023">
    <property type="entry name" value="PTR2_2"/>
    <property type="match status" value="1"/>
</dbReference>
<evidence type="ECO:0000256" key="1">
    <source>
        <dbReference type="ARBA" id="ARBA00004141"/>
    </source>
</evidence>
<dbReference type="EMBL" id="HBHJ01006572">
    <property type="protein sequence ID" value="CAD9670323.1"/>
    <property type="molecule type" value="Transcribed_RNA"/>
</dbReference>
<feature type="transmembrane region" description="Helical" evidence="8">
    <location>
        <begin position="503"/>
        <end position="527"/>
    </location>
</feature>
<comment type="subcellular location">
    <subcellularLocation>
        <location evidence="1 6">Membrane</location>
        <topology evidence="1 6">Multi-pass membrane protein</topology>
    </subcellularLocation>
</comment>
<protein>
    <recommendedName>
        <fullName evidence="10">Major facilitator superfamily (MFS) profile domain-containing protein</fullName>
    </recommendedName>
</protein>
<dbReference type="InterPro" id="IPR036259">
    <property type="entry name" value="MFS_trans_sf"/>
</dbReference>
<name>A0A7S2RGE9_9STRA</name>
<reference evidence="9" key="1">
    <citation type="submission" date="2021-01" db="EMBL/GenBank/DDBJ databases">
        <authorList>
            <person name="Corre E."/>
            <person name="Pelletier E."/>
            <person name="Niang G."/>
            <person name="Scheremetjew M."/>
            <person name="Finn R."/>
            <person name="Kale V."/>
            <person name="Holt S."/>
            <person name="Cochrane G."/>
            <person name="Meng A."/>
            <person name="Brown T."/>
            <person name="Cohen L."/>
        </authorList>
    </citation>
    <scope>NUCLEOTIDE SEQUENCE</scope>
    <source>
        <strain evidence="9">CCMP1243</strain>
    </source>
</reference>
<feature type="transmembrane region" description="Helical" evidence="8">
    <location>
        <begin position="309"/>
        <end position="332"/>
    </location>
</feature>
<evidence type="ECO:0000256" key="4">
    <source>
        <dbReference type="ARBA" id="ARBA00022989"/>
    </source>
</evidence>
<feature type="transmembrane region" description="Helical" evidence="8">
    <location>
        <begin position="578"/>
        <end position="597"/>
    </location>
</feature>
<keyword evidence="6" id="KW-0813">Transport</keyword>
<feature type="transmembrane region" description="Helical" evidence="8">
    <location>
        <begin position="85"/>
        <end position="106"/>
    </location>
</feature>
<keyword evidence="5 8" id="KW-0472">Membrane</keyword>
<feature type="transmembrane region" description="Helical" evidence="8">
    <location>
        <begin position="47"/>
        <end position="73"/>
    </location>
</feature>
<feature type="transmembrane region" description="Helical" evidence="8">
    <location>
        <begin position="185"/>
        <end position="208"/>
    </location>
</feature>
<evidence type="ECO:0000256" key="8">
    <source>
        <dbReference type="SAM" id="Phobius"/>
    </source>
</evidence>
<feature type="transmembrane region" description="Helical" evidence="8">
    <location>
        <begin position="276"/>
        <end position="297"/>
    </location>
</feature>
<dbReference type="Pfam" id="PF00854">
    <property type="entry name" value="PTR2"/>
    <property type="match status" value="1"/>
</dbReference>
<dbReference type="InterPro" id="IPR000109">
    <property type="entry name" value="POT_fam"/>
</dbReference>
<feature type="transmembrane region" description="Helical" evidence="8">
    <location>
        <begin position="113"/>
        <end position="136"/>
    </location>
</feature>
<feature type="transmembrane region" description="Helical" evidence="8">
    <location>
        <begin position="344"/>
        <end position="365"/>
    </location>
</feature>
<dbReference type="SUPFAM" id="SSF103473">
    <property type="entry name" value="MFS general substrate transporter"/>
    <property type="match status" value="1"/>
</dbReference>
<feature type="transmembrane region" description="Helical" evidence="8">
    <location>
        <begin position="539"/>
        <end position="558"/>
    </location>
</feature>
<feature type="region of interest" description="Disordered" evidence="7">
    <location>
        <begin position="619"/>
        <end position="678"/>
    </location>
</feature>
<dbReference type="PANTHER" id="PTHR11654">
    <property type="entry name" value="OLIGOPEPTIDE TRANSPORTER-RELATED"/>
    <property type="match status" value="1"/>
</dbReference>
<evidence type="ECO:0000256" key="7">
    <source>
        <dbReference type="SAM" id="MobiDB-lite"/>
    </source>
</evidence>
<dbReference type="AlphaFoldDB" id="A0A7S2RGE9"/>
<dbReference type="PROSITE" id="PS01022">
    <property type="entry name" value="PTR2_1"/>
    <property type="match status" value="1"/>
</dbReference>
<evidence type="ECO:0000313" key="9">
    <source>
        <dbReference type="EMBL" id="CAD9670323.1"/>
    </source>
</evidence>
<feature type="transmembrane region" description="Helical" evidence="8">
    <location>
        <begin position="142"/>
        <end position="164"/>
    </location>
</feature>
<evidence type="ECO:0000256" key="5">
    <source>
        <dbReference type="ARBA" id="ARBA00023136"/>
    </source>
</evidence>
<sequence length="678" mass="73760">MVEGSADEGANRGKTLREPLRAQELGAADGTASDGKPIARQNIITRVCIFILVMELAERLCFYSFSGSIIFFLRDELGFSQAVASAQASVFNTLVYLTPLLGGFIADAYWGRYWTIAVFGGIYFSGMVLMAFAAYPTNLIKWLFMLAFFGLVALGAGGIKSNVVTMGGDQFNLDIPEESAQKDSYFIYFYWVINVGALVSYFVLAQIATEPQEFGLPVGYGYFYVFLFSSIALLVALLSFFSATNRYIIKPPSGSATAKYFNTINEAARTSTEGKLLIGGTCILLVGVACGVAQPFLTSQSVRDFLSYAAFGCAVLGITMVLVPTTGLPVWIKDDRNALYATRVISVVFNTISFQVVYAAMNYFALSACQMDVDIQVGNGKPFQINAAMLNSADCLAIIFVVPLLDTVIYPYVEKRLGRKPIASEKYMTGIVVSMMAIFSAAVLEIMRRRAPLVSACGKSGSAVASAPTPSPTSVDDDKFYVDHDQCYSQCAATGVEMSDFSVWWMAIPFFLVGTGECLCNIPIYDLCYSQTPPAYRSLAQAVFLFVTAVGSMLTGAFTTALSDFVTNDLNDGHLEYFYFACLGFVIAFIPINLYCFSHFHEVEEHIIEGMVHNDAASETSSVENPVRSSETEFITRGPSENPDRFIGPRSTGGGESLTRRSSSSKYSFGGPGSLDFS</sequence>
<dbReference type="GO" id="GO:0006857">
    <property type="term" value="P:oligopeptide transport"/>
    <property type="evidence" value="ECO:0007669"/>
    <property type="project" value="InterPro"/>
</dbReference>
<dbReference type="GO" id="GO:0016020">
    <property type="term" value="C:membrane"/>
    <property type="evidence" value="ECO:0007669"/>
    <property type="project" value="UniProtKB-SubCell"/>
</dbReference>
<proteinExistence type="inferred from homology"/>
<dbReference type="InterPro" id="IPR018456">
    <property type="entry name" value="PTR2_symporter_CS"/>
</dbReference>
<accession>A0A7S2RGE9</accession>
<feature type="compositionally biased region" description="Polar residues" evidence="7">
    <location>
        <begin position="619"/>
        <end position="633"/>
    </location>
</feature>
<feature type="transmembrane region" description="Helical" evidence="8">
    <location>
        <begin position="385"/>
        <end position="405"/>
    </location>
</feature>
<gene>
    <name evidence="9" type="ORF">RMAR1173_LOCUS4294</name>
</gene>
<evidence type="ECO:0000256" key="6">
    <source>
        <dbReference type="RuleBase" id="RU003755"/>
    </source>
</evidence>
<evidence type="ECO:0000256" key="3">
    <source>
        <dbReference type="ARBA" id="ARBA00022692"/>
    </source>
</evidence>
<evidence type="ECO:0000256" key="2">
    <source>
        <dbReference type="ARBA" id="ARBA00005982"/>
    </source>
</evidence>
<organism evidence="9">
    <name type="scientific">Rhizochromulina marina</name>
    <dbReference type="NCBI Taxonomy" id="1034831"/>
    <lineage>
        <taxon>Eukaryota</taxon>
        <taxon>Sar</taxon>
        <taxon>Stramenopiles</taxon>
        <taxon>Ochrophyta</taxon>
        <taxon>Dictyochophyceae</taxon>
        <taxon>Rhizochromulinales</taxon>
        <taxon>Rhizochromulina</taxon>
    </lineage>
</organism>
<comment type="similarity">
    <text evidence="2 6">Belongs to the major facilitator superfamily. Proton-dependent oligopeptide transporter (POT/PTR) (TC 2.A.17) family.</text>
</comment>
<keyword evidence="4 8" id="KW-1133">Transmembrane helix</keyword>
<feature type="compositionally biased region" description="Low complexity" evidence="7">
    <location>
        <begin position="660"/>
        <end position="669"/>
    </location>
</feature>